<sequence length="808" mass="84335">KATSYATPTLNWQAGDRQKSGYSSIEHLGKRKDDLSSPLLTSQSIMGRPCLAGTQTAAQMMPKSTAHFPGNGSAYTTGIIVGSEADTSVIHTAPAISDSVSLDVGTCSGTIGACHPTAASTLASLTNRNQVALTAAKAMSTSTLTGEGSLANTSLLSYNSFQLGVDDLSHDSSGLGGSVSETSLPNCSLLEHEELVGSTASNGRFRWPTGEAGFTTFGRSRGTTQLTGIVSSGANTITTVAAPGSTSTTGCGVNTATAGSLADLSSTSQFSDLLLREEADSFTGVHGQAVSGVAPTSASGITNLDQLVAAGRESQKLLDENMASVARYVEELTGCYSGASSRWSSVGDLTSLPPGATATPAGPAASASGPGSDARWDLLHELTRSPYPTSQAQGHTQPYAQTTTAHQHQHLPGHQYFQHQHIILPNPGRNGPTGSRSDKCSRIGEVEKSRTGRGQDDRELEMHGNEVSRDNGRRRKLSLADMKEEETEAGLEAVLRIRERERHHPNYRSDRPEEEREADEEESLLVGRAERCNVGHSGRTQIRQVPIPQPYDQNLALLAALTEKLTCPSDLVKDTGLKPSLAPTFAQSHNAAELLNYLLLSQISTGAGIAGIGNGVAGGMSGGAVGDGDILRLAYQYLFSQSPSSGPPSPMFAGGQTGQLVGDDIAIDVAGLQMLYQQLLTGTASTLGASAILGGETANVTVSQASGNASINNCSGSSRRHSNDSLSMVGTALLPAAGLENGSGKQMGQSIRNAGALLHQHHTQQQHQQQGYQHQNHPQLQAALVQSSLANLPVSTLASLFALQQQQQ</sequence>
<dbReference type="AlphaFoldDB" id="A0A448XNL0"/>
<feature type="region of interest" description="Disordered" evidence="1">
    <location>
        <begin position="426"/>
        <end position="475"/>
    </location>
</feature>
<feature type="non-terminal residue" evidence="2">
    <location>
        <position position="1"/>
    </location>
</feature>
<feature type="compositionally biased region" description="Basic and acidic residues" evidence="1">
    <location>
        <begin position="503"/>
        <end position="514"/>
    </location>
</feature>
<feature type="compositionally biased region" description="Basic and acidic residues" evidence="1">
    <location>
        <begin position="436"/>
        <end position="471"/>
    </location>
</feature>
<keyword evidence="3" id="KW-1185">Reference proteome</keyword>
<gene>
    <name evidence="2" type="ORF">PXEA_LOCUS34540</name>
</gene>
<feature type="region of interest" description="Disordered" evidence="1">
    <location>
        <begin position="503"/>
        <end position="523"/>
    </location>
</feature>
<accession>A0A448XNL0</accession>
<reference evidence="2" key="1">
    <citation type="submission" date="2018-11" db="EMBL/GenBank/DDBJ databases">
        <authorList>
            <consortium name="Pathogen Informatics"/>
        </authorList>
    </citation>
    <scope>NUCLEOTIDE SEQUENCE</scope>
</reference>
<name>A0A448XNL0_9PLAT</name>
<feature type="compositionally biased region" description="Low complexity" evidence="1">
    <location>
        <begin position="351"/>
        <end position="372"/>
    </location>
</feature>
<feature type="non-terminal residue" evidence="2">
    <location>
        <position position="808"/>
    </location>
</feature>
<feature type="compositionally biased region" description="Low complexity" evidence="1">
    <location>
        <begin position="765"/>
        <end position="778"/>
    </location>
</feature>
<organism evidence="2 3">
    <name type="scientific">Protopolystoma xenopodis</name>
    <dbReference type="NCBI Taxonomy" id="117903"/>
    <lineage>
        <taxon>Eukaryota</taxon>
        <taxon>Metazoa</taxon>
        <taxon>Spiralia</taxon>
        <taxon>Lophotrochozoa</taxon>
        <taxon>Platyhelminthes</taxon>
        <taxon>Monogenea</taxon>
        <taxon>Polyopisthocotylea</taxon>
        <taxon>Polystomatidea</taxon>
        <taxon>Polystomatidae</taxon>
        <taxon>Protopolystoma</taxon>
    </lineage>
</organism>
<feature type="region of interest" description="Disordered" evidence="1">
    <location>
        <begin position="351"/>
        <end position="374"/>
    </location>
</feature>
<dbReference type="Proteomes" id="UP000784294">
    <property type="component" value="Unassembled WGS sequence"/>
</dbReference>
<proteinExistence type="predicted"/>
<evidence type="ECO:0000256" key="1">
    <source>
        <dbReference type="SAM" id="MobiDB-lite"/>
    </source>
</evidence>
<protein>
    <submittedName>
        <fullName evidence="2">Uncharacterized protein</fullName>
    </submittedName>
</protein>
<feature type="region of interest" description="Disordered" evidence="1">
    <location>
        <begin position="759"/>
        <end position="778"/>
    </location>
</feature>
<evidence type="ECO:0000313" key="3">
    <source>
        <dbReference type="Proteomes" id="UP000784294"/>
    </source>
</evidence>
<comment type="caution">
    <text evidence="2">The sequence shown here is derived from an EMBL/GenBank/DDBJ whole genome shotgun (WGS) entry which is preliminary data.</text>
</comment>
<evidence type="ECO:0000313" key="2">
    <source>
        <dbReference type="EMBL" id="VEL41100.1"/>
    </source>
</evidence>
<dbReference type="EMBL" id="CAAALY010267846">
    <property type="protein sequence ID" value="VEL41100.1"/>
    <property type="molecule type" value="Genomic_DNA"/>
</dbReference>